<reference evidence="2 3" key="1">
    <citation type="submission" date="2010-01" db="EMBL/GenBank/DDBJ databases">
        <authorList>
            <person name="Weinstock G."/>
            <person name="Sodergren E."/>
            <person name="Clifton S."/>
            <person name="Fulton L."/>
            <person name="Fulton B."/>
            <person name="Courtney L."/>
            <person name="Fronick C."/>
            <person name="Harrison M."/>
            <person name="Strong C."/>
            <person name="Farmer C."/>
            <person name="Delahaunty K."/>
            <person name="Markovic C."/>
            <person name="Hall O."/>
            <person name="Minx P."/>
            <person name="Tomlinson C."/>
            <person name="Mitreva M."/>
            <person name="Nelson J."/>
            <person name="Hou S."/>
            <person name="Wollam A."/>
            <person name="Pepin K.H."/>
            <person name="Johnson M."/>
            <person name="Bhonagiri V."/>
            <person name="Nash W.E."/>
            <person name="Warren W."/>
            <person name="Chinwalla A."/>
            <person name="Mardis E.R."/>
            <person name="Wilson R.K."/>
        </authorList>
    </citation>
    <scope>NUCLEOTIDE SEQUENCE [LARGE SCALE GENOMIC DNA]</scope>
    <source>
        <strain evidence="2 3">NJ9703</strain>
    </source>
</reference>
<evidence type="ECO:0000313" key="2">
    <source>
        <dbReference type="EMBL" id="EFC51721.1"/>
    </source>
</evidence>
<sequence>MFNRIYNLVFIIIFALHILGIISIPNEIRYLMIAFYLILLIYSLLNKKTNTKLNGDDDIFVMTTNPNKPSPSDPNMEKFMNDLNQSIEKKKLDKIKVKNE</sequence>
<evidence type="ECO:0000256" key="1">
    <source>
        <dbReference type="SAM" id="Phobius"/>
    </source>
</evidence>
<gene>
    <name evidence="2" type="ORF">NEISUBOT_04712</name>
</gene>
<dbReference type="AlphaFoldDB" id="A0A9W5IQ91"/>
<name>A0A9W5IQ91_NEISU</name>
<organism evidence="2 3">
    <name type="scientific">Neisseria subflava NJ9703</name>
    <dbReference type="NCBI Taxonomy" id="546268"/>
    <lineage>
        <taxon>Bacteria</taxon>
        <taxon>Pseudomonadati</taxon>
        <taxon>Pseudomonadota</taxon>
        <taxon>Betaproteobacteria</taxon>
        <taxon>Neisseriales</taxon>
        <taxon>Neisseriaceae</taxon>
        <taxon>Neisseria</taxon>
    </lineage>
</organism>
<keyword evidence="1" id="KW-0812">Transmembrane</keyword>
<evidence type="ECO:0000313" key="3">
    <source>
        <dbReference type="Proteomes" id="UP000004621"/>
    </source>
</evidence>
<accession>A0A9W5IQ91</accession>
<feature type="transmembrane region" description="Helical" evidence="1">
    <location>
        <begin position="28"/>
        <end position="45"/>
    </location>
</feature>
<dbReference type="EMBL" id="ACEO02000008">
    <property type="protein sequence ID" value="EFC51721.1"/>
    <property type="molecule type" value="Genomic_DNA"/>
</dbReference>
<keyword evidence="1" id="KW-0472">Membrane</keyword>
<protein>
    <submittedName>
        <fullName evidence="2">Uncharacterized protein</fullName>
    </submittedName>
</protein>
<feature type="transmembrane region" description="Helical" evidence="1">
    <location>
        <begin position="5"/>
        <end position="22"/>
    </location>
</feature>
<proteinExistence type="predicted"/>
<keyword evidence="1" id="KW-1133">Transmembrane helix</keyword>
<comment type="caution">
    <text evidence="2">The sequence shown here is derived from an EMBL/GenBank/DDBJ whole genome shotgun (WGS) entry which is preliminary data.</text>
</comment>
<dbReference type="Proteomes" id="UP000004621">
    <property type="component" value="Unassembled WGS sequence"/>
</dbReference>